<evidence type="ECO:0000313" key="2">
    <source>
        <dbReference type="Proteomes" id="UP000008461"/>
    </source>
</evidence>
<accession>F4L493</accession>
<protein>
    <submittedName>
        <fullName evidence="1">Uncharacterized protein</fullName>
    </submittedName>
</protein>
<dbReference type="HOGENOM" id="CLU_1747093_0_0_10"/>
<keyword evidence="2" id="KW-1185">Reference proteome</keyword>
<organism evidence="1 2">
    <name type="scientific">Haliscomenobacter hydrossis (strain ATCC 27775 / DSM 1100 / LMG 10767 / O)</name>
    <dbReference type="NCBI Taxonomy" id="760192"/>
    <lineage>
        <taxon>Bacteria</taxon>
        <taxon>Pseudomonadati</taxon>
        <taxon>Bacteroidota</taxon>
        <taxon>Saprospiria</taxon>
        <taxon>Saprospirales</taxon>
        <taxon>Haliscomenobacteraceae</taxon>
        <taxon>Haliscomenobacter</taxon>
    </lineage>
</organism>
<dbReference type="AlphaFoldDB" id="F4L493"/>
<gene>
    <name evidence="1" type="ordered locus">Halhy_2927</name>
</gene>
<sequence length="149" mass="17446">MNNQAVIQRPIYTSSACWHEVPFEKVQLTYELGRFLDERISVEAFGSGLKGIWFVALIMLPEQKRHTNEIIFHRKTKLLEIFWRMDYEKVMAASLPEFKDYLANFFIEVLYVASEQKKIKEFDMVGFIETSAKTITAWSSIEKSIPQAQ</sequence>
<dbReference type="STRING" id="760192.Halhy_2927"/>
<reference evidence="1 2" key="1">
    <citation type="journal article" date="2011" name="Stand. Genomic Sci.">
        <title>Complete genome sequence of Haliscomenobacter hydrossis type strain (O).</title>
        <authorList>
            <consortium name="US DOE Joint Genome Institute (JGI-PGF)"/>
            <person name="Daligault H."/>
            <person name="Lapidus A."/>
            <person name="Zeytun A."/>
            <person name="Nolan M."/>
            <person name="Lucas S."/>
            <person name="Del Rio T.G."/>
            <person name="Tice H."/>
            <person name="Cheng J.F."/>
            <person name="Tapia R."/>
            <person name="Han C."/>
            <person name="Goodwin L."/>
            <person name="Pitluck S."/>
            <person name="Liolios K."/>
            <person name="Pagani I."/>
            <person name="Ivanova N."/>
            <person name="Huntemann M."/>
            <person name="Mavromatis K."/>
            <person name="Mikhailova N."/>
            <person name="Pati A."/>
            <person name="Chen A."/>
            <person name="Palaniappan K."/>
            <person name="Land M."/>
            <person name="Hauser L."/>
            <person name="Brambilla E.M."/>
            <person name="Rohde M."/>
            <person name="Verbarg S."/>
            <person name="Goker M."/>
            <person name="Bristow J."/>
            <person name="Eisen J.A."/>
            <person name="Markowitz V."/>
            <person name="Hugenholtz P."/>
            <person name="Kyrpides N.C."/>
            <person name="Klenk H.P."/>
            <person name="Woyke T."/>
        </authorList>
    </citation>
    <scope>NUCLEOTIDE SEQUENCE [LARGE SCALE GENOMIC DNA]</scope>
    <source>
        <strain evidence="2">ATCC 27775 / DSM 1100 / LMG 10767 / O</strain>
    </source>
</reference>
<dbReference type="RefSeq" id="WP_013765334.1">
    <property type="nucleotide sequence ID" value="NC_015510.1"/>
</dbReference>
<dbReference type="EMBL" id="CP002691">
    <property type="protein sequence ID" value="AEE50791.1"/>
    <property type="molecule type" value="Genomic_DNA"/>
</dbReference>
<proteinExistence type="predicted"/>
<evidence type="ECO:0000313" key="1">
    <source>
        <dbReference type="EMBL" id="AEE50791.1"/>
    </source>
</evidence>
<dbReference type="KEGG" id="hhy:Halhy_2927"/>
<dbReference type="Proteomes" id="UP000008461">
    <property type="component" value="Chromosome"/>
</dbReference>
<reference key="2">
    <citation type="submission" date="2011-04" db="EMBL/GenBank/DDBJ databases">
        <title>Complete sequence of chromosome of Haliscomenobacter hydrossis DSM 1100.</title>
        <authorList>
            <consortium name="US DOE Joint Genome Institute (JGI-PGF)"/>
            <person name="Lucas S."/>
            <person name="Han J."/>
            <person name="Lapidus A."/>
            <person name="Bruce D."/>
            <person name="Goodwin L."/>
            <person name="Pitluck S."/>
            <person name="Peters L."/>
            <person name="Kyrpides N."/>
            <person name="Mavromatis K."/>
            <person name="Ivanova N."/>
            <person name="Ovchinnikova G."/>
            <person name="Pagani I."/>
            <person name="Daligault H."/>
            <person name="Detter J.C."/>
            <person name="Han C."/>
            <person name="Land M."/>
            <person name="Hauser L."/>
            <person name="Markowitz V."/>
            <person name="Cheng J.-F."/>
            <person name="Hugenholtz P."/>
            <person name="Woyke T."/>
            <person name="Wu D."/>
            <person name="Verbarg S."/>
            <person name="Frueling A."/>
            <person name="Brambilla E."/>
            <person name="Klenk H.-P."/>
            <person name="Eisen J.A."/>
        </authorList>
    </citation>
    <scope>NUCLEOTIDE SEQUENCE</scope>
    <source>
        <strain>DSM 1100</strain>
    </source>
</reference>
<name>F4L493_HALH1</name>